<proteinExistence type="predicted"/>
<dbReference type="AlphaFoldDB" id="A0A366XNA3"/>
<dbReference type="InterPro" id="IPR012452">
    <property type="entry name" value="DUF1657"/>
</dbReference>
<organism evidence="1 2">
    <name type="scientific">Bacillus taeanensis</name>
    <dbReference type="NCBI Taxonomy" id="273032"/>
    <lineage>
        <taxon>Bacteria</taxon>
        <taxon>Bacillati</taxon>
        <taxon>Bacillota</taxon>
        <taxon>Bacilli</taxon>
        <taxon>Bacillales</taxon>
        <taxon>Bacillaceae</taxon>
        <taxon>Bacillus</taxon>
    </lineage>
</organism>
<accession>A0A366XNA3</accession>
<evidence type="ECO:0000313" key="2">
    <source>
        <dbReference type="Proteomes" id="UP000253314"/>
    </source>
</evidence>
<comment type="caution">
    <text evidence="1">The sequence shown here is derived from an EMBL/GenBank/DDBJ whole genome shotgun (WGS) entry which is preliminary data.</text>
</comment>
<dbReference type="Proteomes" id="UP000253314">
    <property type="component" value="Unassembled WGS sequence"/>
</dbReference>
<dbReference type="RefSeq" id="WP_113808422.1">
    <property type="nucleotide sequence ID" value="NZ_QOCW01000039.1"/>
</dbReference>
<evidence type="ECO:0008006" key="3">
    <source>
        <dbReference type="Google" id="ProtNLM"/>
    </source>
</evidence>
<name>A0A366XNA3_9BACI</name>
<dbReference type="OrthoDB" id="1684731at2"/>
<reference evidence="1 2" key="1">
    <citation type="submission" date="2018-07" db="EMBL/GenBank/DDBJ databases">
        <title>Lottiidibacillus patelloidae gen. nov., sp. nov., isolated from the intestinal tract of a marine limpet and the reclassification of B. taeanensis BH030017T, B. algicola KMM 3737T and B. hwajinpoensis SW-72T as genus Lottiidibacillus.</title>
        <authorList>
            <person name="Liu R."/>
            <person name="Huang Z."/>
        </authorList>
    </citation>
    <scope>NUCLEOTIDE SEQUENCE [LARGE SCALE GENOMIC DNA]</scope>
    <source>
        <strain evidence="1 2">BH030017</strain>
    </source>
</reference>
<dbReference type="Pfam" id="PF07870">
    <property type="entry name" value="DUF1657"/>
    <property type="match status" value="1"/>
</dbReference>
<keyword evidence="2" id="KW-1185">Reference proteome</keyword>
<evidence type="ECO:0000313" key="1">
    <source>
        <dbReference type="EMBL" id="RBW67387.1"/>
    </source>
</evidence>
<gene>
    <name evidence="1" type="ORF">DS031_22575</name>
</gene>
<sequence length="68" mass="7710">MTVGAQVKQTLSSLKGVQSTLQTFALNSEAPEAKRVFHEAMMITEEVISDLKRRVSELEREEPEYHGF</sequence>
<protein>
    <recommendedName>
        <fullName evidence="3">DUF1657 domain-containing protein</fullName>
    </recommendedName>
</protein>
<dbReference type="EMBL" id="QOCW01000039">
    <property type="protein sequence ID" value="RBW67387.1"/>
    <property type="molecule type" value="Genomic_DNA"/>
</dbReference>